<gene>
    <name evidence="1" type="ORF">BSTOLATCC_MIC34774</name>
</gene>
<comment type="caution">
    <text evidence="1">The sequence shown here is derived from an EMBL/GenBank/DDBJ whole genome shotgun (WGS) entry which is preliminary data.</text>
</comment>
<sequence length="296" mass="33830">MKRFLFFHTESAHVIYFKDYNTETADEHRLAFESYSLLITTDFELRSIESEELFCFAKARGKPLAITIVFGKGTTTKEEGCGLAESMIQLFVQQFGHRLNEKLPISSFRTFQTTLKPLLDSYLESEMKKFSEATGNIPFLHLTMLHSVIAHQRASKNKRVESVSITSAASSLNTDLSAIEKAPRILVSQTLKRKYPFDESKQQTSFVFPRKNFQRIVHRDEPPNEELIEAISVLAAIASDLLGLEKDSLQSIWLPMNKTNILALRFQEMLLLLADPNQVPRNSMMQGLHDWARLLV</sequence>
<accession>A0AAU9JJR9</accession>
<name>A0AAU9JJR9_9CILI</name>
<reference evidence="1" key="1">
    <citation type="submission" date="2021-09" db="EMBL/GenBank/DDBJ databases">
        <authorList>
            <consortium name="AG Swart"/>
            <person name="Singh M."/>
            <person name="Singh A."/>
            <person name="Seah K."/>
            <person name="Emmerich C."/>
        </authorList>
    </citation>
    <scope>NUCLEOTIDE SEQUENCE</scope>
    <source>
        <strain evidence="1">ATCC30299</strain>
    </source>
</reference>
<dbReference type="EMBL" id="CAJZBQ010000035">
    <property type="protein sequence ID" value="CAG9323735.1"/>
    <property type="molecule type" value="Genomic_DNA"/>
</dbReference>
<dbReference type="AlphaFoldDB" id="A0AAU9JJR9"/>
<evidence type="ECO:0000313" key="2">
    <source>
        <dbReference type="Proteomes" id="UP001162131"/>
    </source>
</evidence>
<evidence type="ECO:0000313" key="1">
    <source>
        <dbReference type="EMBL" id="CAG9323735.1"/>
    </source>
</evidence>
<protein>
    <submittedName>
        <fullName evidence="1">Uncharacterized protein</fullName>
    </submittedName>
</protein>
<dbReference type="Proteomes" id="UP001162131">
    <property type="component" value="Unassembled WGS sequence"/>
</dbReference>
<organism evidence="1 2">
    <name type="scientific">Blepharisma stoltei</name>
    <dbReference type="NCBI Taxonomy" id="1481888"/>
    <lineage>
        <taxon>Eukaryota</taxon>
        <taxon>Sar</taxon>
        <taxon>Alveolata</taxon>
        <taxon>Ciliophora</taxon>
        <taxon>Postciliodesmatophora</taxon>
        <taxon>Heterotrichea</taxon>
        <taxon>Heterotrichida</taxon>
        <taxon>Blepharismidae</taxon>
        <taxon>Blepharisma</taxon>
    </lineage>
</organism>
<keyword evidence="2" id="KW-1185">Reference proteome</keyword>
<proteinExistence type="predicted"/>